<sequence length="181" mass="19089">MSMMYLMRTTILGGAIALAGGVAAADPLAVSDVEVRTDLTDFENSNALDYWPELAADLGAAITERVNLTGKAEHPSITVEVTEIAVDGSTILPESGEFNQLVGVVIGEPGESTIEKPEKASDQPQPFVNVPVILHATEGEATGGPDVIVIPPSQDDFYHAMLDAFADIVVEKVDEKKGEAL</sequence>
<comment type="caution">
    <text evidence="2">The sequence shown here is derived from an EMBL/GenBank/DDBJ whole genome shotgun (WGS) entry which is preliminary data.</text>
</comment>
<feature type="signal peptide" evidence="1">
    <location>
        <begin position="1"/>
        <end position="24"/>
    </location>
</feature>
<dbReference type="Proteomes" id="UP000281128">
    <property type="component" value="Unassembled WGS sequence"/>
</dbReference>
<protein>
    <recommendedName>
        <fullName evidence="4">SRPBCC family protein</fullName>
    </recommendedName>
</protein>
<gene>
    <name evidence="2" type="ORF">D6850_08325</name>
</gene>
<evidence type="ECO:0000313" key="3">
    <source>
        <dbReference type="Proteomes" id="UP000281128"/>
    </source>
</evidence>
<keyword evidence="1" id="KW-0732">Signal</keyword>
<evidence type="ECO:0000256" key="1">
    <source>
        <dbReference type="SAM" id="SignalP"/>
    </source>
</evidence>
<dbReference type="EMBL" id="RAPE01000002">
    <property type="protein sequence ID" value="RKF14867.1"/>
    <property type="molecule type" value="Genomic_DNA"/>
</dbReference>
<keyword evidence="3" id="KW-1185">Reference proteome</keyword>
<feature type="chain" id="PRO_5017470785" description="SRPBCC family protein" evidence="1">
    <location>
        <begin position="25"/>
        <end position="181"/>
    </location>
</feature>
<evidence type="ECO:0000313" key="2">
    <source>
        <dbReference type="EMBL" id="RKF14867.1"/>
    </source>
</evidence>
<organism evidence="2 3">
    <name type="scientific">Roseovarius spongiae</name>
    <dbReference type="NCBI Taxonomy" id="2320272"/>
    <lineage>
        <taxon>Bacteria</taxon>
        <taxon>Pseudomonadati</taxon>
        <taxon>Pseudomonadota</taxon>
        <taxon>Alphaproteobacteria</taxon>
        <taxon>Rhodobacterales</taxon>
        <taxon>Roseobacteraceae</taxon>
        <taxon>Roseovarius</taxon>
    </lineage>
</organism>
<proteinExistence type="predicted"/>
<name>A0A3A8AUY6_9RHOB</name>
<dbReference type="OrthoDB" id="7864938at2"/>
<accession>A0A3A8AUY6</accession>
<reference evidence="2 3" key="1">
    <citation type="submission" date="2018-09" db="EMBL/GenBank/DDBJ databases">
        <title>Roseovarius spongiae sp. nov., isolated from a marine sponge.</title>
        <authorList>
            <person name="Zhuang L."/>
            <person name="Luo L."/>
        </authorList>
    </citation>
    <scope>NUCLEOTIDE SEQUENCE [LARGE SCALE GENOMIC DNA]</scope>
    <source>
        <strain evidence="2 3">HN-E21</strain>
    </source>
</reference>
<dbReference type="RefSeq" id="WP_121165765.1">
    <property type="nucleotide sequence ID" value="NZ_RAPE01000002.1"/>
</dbReference>
<dbReference type="AlphaFoldDB" id="A0A3A8AUY6"/>
<evidence type="ECO:0008006" key="4">
    <source>
        <dbReference type="Google" id="ProtNLM"/>
    </source>
</evidence>